<name>A0A8S9WPP2_APOLU</name>
<comment type="caution">
    <text evidence="1">The sequence shown here is derived from an EMBL/GenBank/DDBJ whole genome shotgun (WGS) entry which is preliminary data.</text>
</comment>
<dbReference type="AlphaFoldDB" id="A0A8S9WPP2"/>
<dbReference type="EMBL" id="WIXP02000097">
    <property type="protein sequence ID" value="KAF6197395.1"/>
    <property type="molecule type" value="Genomic_DNA"/>
</dbReference>
<proteinExistence type="predicted"/>
<protein>
    <submittedName>
        <fullName evidence="1">Uncharacterized protein</fullName>
    </submittedName>
</protein>
<gene>
    <name evidence="1" type="ORF">GE061_020247</name>
</gene>
<keyword evidence="2" id="KW-1185">Reference proteome</keyword>
<evidence type="ECO:0000313" key="1">
    <source>
        <dbReference type="EMBL" id="KAF6197395.1"/>
    </source>
</evidence>
<sequence length="90" mass="10063">MPARGELIQARGRGDNPRIGAPLSLDLRPVNLAVILILLLRMTVALSNSHMKNEIGSDIPLYMNRLNIKEAADNQRNRLMITQNQSPPHK</sequence>
<accession>A0A8S9WPP2</accession>
<dbReference type="Proteomes" id="UP000466442">
    <property type="component" value="Unassembled WGS sequence"/>
</dbReference>
<reference evidence="1" key="1">
    <citation type="journal article" date="2021" name="Mol. Ecol. Resour.">
        <title>Apolygus lucorum genome provides insights into omnivorousness and mesophyll feeding.</title>
        <authorList>
            <person name="Liu Y."/>
            <person name="Liu H."/>
            <person name="Wang H."/>
            <person name="Huang T."/>
            <person name="Liu B."/>
            <person name="Yang B."/>
            <person name="Yin L."/>
            <person name="Li B."/>
            <person name="Zhang Y."/>
            <person name="Zhang S."/>
            <person name="Jiang F."/>
            <person name="Zhang X."/>
            <person name="Ren Y."/>
            <person name="Wang B."/>
            <person name="Wang S."/>
            <person name="Lu Y."/>
            <person name="Wu K."/>
            <person name="Fan W."/>
            <person name="Wang G."/>
        </authorList>
    </citation>
    <scope>NUCLEOTIDE SEQUENCE</scope>
    <source>
        <strain evidence="1">12Hb</strain>
    </source>
</reference>
<evidence type="ECO:0000313" key="2">
    <source>
        <dbReference type="Proteomes" id="UP000466442"/>
    </source>
</evidence>
<organism evidence="1 2">
    <name type="scientific">Apolygus lucorum</name>
    <name type="common">Small green plant bug</name>
    <name type="synonym">Lygocoris lucorum</name>
    <dbReference type="NCBI Taxonomy" id="248454"/>
    <lineage>
        <taxon>Eukaryota</taxon>
        <taxon>Metazoa</taxon>
        <taxon>Ecdysozoa</taxon>
        <taxon>Arthropoda</taxon>
        <taxon>Hexapoda</taxon>
        <taxon>Insecta</taxon>
        <taxon>Pterygota</taxon>
        <taxon>Neoptera</taxon>
        <taxon>Paraneoptera</taxon>
        <taxon>Hemiptera</taxon>
        <taxon>Heteroptera</taxon>
        <taxon>Panheteroptera</taxon>
        <taxon>Cimicomorpha</taxon>
        <taxon>Miridae</taxon>
        <taxon>Mirini</taxon>
        <taxon>Apolygus</taxon>
    </lineage>
</organism>